<feature type="compositionally biased region" description="Low complexity" evidence="1">
    <location>
        <begin position="48"/>
        <end position="64"/>
    </location>
</feature>
<protein>
    <submittedName>
        <fullName evidence="2">Uncharacterized protein</fullName>
    </submittedName>
</protein>
<gene>
    <name evidence="2" type="ORF">Micbo1qcDRAFT_168762</name>
</gene>
<evidence type="ECO:0000313" key="3">
    <source>
        <dbReference type="Proteomes" id="UP000070501"/>
    </source>
</evidence>
<dbReference type="AlphaFoldDB" id="A0A136IML0"/>
<feature type="region of interest" description="Disordered" evidence="1">
    <location>
        <begin position="48"/>
        <end position="184"/>
    </location>
</feature>
<dbReference type="Proteomes" id="UP000070501">
    <property type="component" value="Unassembled WGS sequence"/>
</dbReference>
<dbReference type="InParanoid" id="A0A136IML0"/>
<feature type="non-terminal residue" evidence="2">
    <location>
        <position position="184"/>
    </location>
</feature>
<feature type="compositionally biased region" description="Low complexity" evidence="1">
    <location>
        <begin position="170"/>
        <end position="184"/>
    </location>
</feature>
<reference evidence="3" key="1">
    <citation type="submission" date="2016-02" db="EMBL/GenBank/DDBJ databases">
        <title>Draft genome sequence of Microdochium bolleyi, a fungal endophyte of beachgrass.</title>
        <authorList>
            <consortium name="DOE Joint Genome Institute"/>
            <person name="David A.S."/>
            <person name="May G."/>
            <person name="Haridas S."/>
            <person name="Lim J."/>
            <person name="Wang M."/>
            <person name="Labutti K."/>
            <person name="Lipzen A."/>
            <person name="Barry K."/>
            <person name="Grigoriev I.V."/>
        </authorList>
    </citation>
    <scope>NUCLEOTIDE SEQUENCE [LARGE SCALE GENOMIC DNA]</scope>
    <source>
        <strain evidence="3">J235TASD1</strain>
    </source>
</reference>
<feature type="compositionally biased region" description="Polar residues" evidence="1">
    <location>
        <begin position="158"/>
        <end position="168"/>
    </location>
</feature>
<feature type="compositionally biased region" description="Basic and acidic residues" evidence="1">
    <location>
        <begin position="120"/>
        <end position="146"/>
    </location>
</feature>
<organism evidence="2 3">
    <name type="scientific">Microdochium bolleyi</name>
    <dbReference type="NCBI Taxonomy" id="196109"/>
    <lineage>
        <taxon>Eukaryota</taxon>
        <taxon>Fungi</taxon>
        <taxon>Dikarya</taxon>
        <taxon>Ascomycota</taxon>
        <taxon>Pezizomycotina</taxon>
        <taxon>Sordariomycetes</taxon>
        <taxon>Xylariomycetidae</taxon>
        <taxon>Xylariales</taxon>
        <taxon>Microdochiaceae</taxon>
        <taxon>Microdochium</taxon>
    </lineage>
</organism>
<keyword evidence="3" id="KW-1185">Reference proteome</keyword>
<evidence type="ECO:0000256" key="1">
    <source>
        <dbReference type="SAM" id="MobiDB-lite"/>
    </source>
</evidence>
<proteinExistence type="predicted"/>
<accession>A0A136IML0</accession>
<evidence type="ECO:0000313" key="2">
    <source>
        <dbReference type="EMBL" id="KXJ86165.1"/>
    </source>
</evidence>
<sequence>MLTGRFGLGRAEVEGWLAEEWAAATTTTTTPIGTMGTTTRMMTMATTTPVSTPTPTGAETGAPGVSPARYQQLPESPGERQQHGLRLLSAAATAHTEAGCGEAGGRSPTASALPIIVNPDRCENDKSRAMKSRDQDFPSQERHTDEDLIQLPPPVSARTATGTTSCCPTSLESSSEFSSSSSSH</sequence>
<name>A0A136IML0_9PEZI</name>
<dbReference type="EMBL" id="KQ964270">
    <property type="protein sequence ID" value="KXJ86165.1"/>
    <property type="molecule type" value="Genomic_DNA"/>
</dbReference>